<organism evidence="1 2">
    <name type="scientific">Gossypium arboreum</name>
    <name type="common">Tree cotton</name>
    <name type="synonym">Gossypium nanking</name>
    <dbReference type="NCBI Taxonomy" id="29729"/>
    <lineage>
        <taxon>Eukaryota</taxon>
        <taxon>Viridiplantae</taxon>
        <taxon>Streptophyta</taxon>
        <taxon>Embryophyta</taxon>
        <taxon>Tracheophyta</taxon>
        <taxon>Spermatophyta</taxon>
        <taxon>Magnoliopsida</taxon>
        <taxon>eudicotyledons</taxon>
        <taxon>Gunneridae</taxon>
        <taxon>Pentapetalae</taxon>
        <taxon>rosids</taxon>
        <taxon>malvids</taxon>
        <taxon>Malvales</taxon>
        <taxon>Malvaceae</taxon>
        <taxon>Malvoideae</taxon>
        <taxon>Gossypium</taxon>
    </lineage>
</organism>
<evidence type="ECO:0000313" key="1">
    <source>
        <dbReference type="EMBL" id="KAK5771678.1"/>
    </source>
</evidence>
<dbReference type="InterPro" id="IPR052343">
    <property type="entry name" value="Retrotransposon-Effector_Assoc"/>
</dbReference>
<proteinExistence type="predicted"/>
<reference evidence="1 2" key="1">
    <citation type="submission" date="2023-03" db="EMBL/GenBank/DDBJ databases">
        <title>WGS of Gossypium arboreum.</title>
        <authorList>
            <person name="Yu D."/>
        </authorList>
    </citation>
    <scope>NUCLEOTIDE SEQUENCE [LARGE SCALE GENOMIC DNA]</scope>
    <source>
        <tissue evidence="1">Leaf</tissue>
    </source>
</reference>
<keyword evidence="2" id="KW-1185">Reference proteome</keyword>
<dbReference type="EMBL" id="JARKNE010000013">
    <property type="protein sequence ID" value="KAK5771678.1"/>
    <property type="molecule type" value="Genomic_DNA"/>
</dbReference>
<evidence type="ECO:0000313" key="2">
    <source>
        <dbReference type="Proteomes" id="UP001358586"/>
    </source>
</evidence>
<gene>
    <name evidence="1" type="ORF">PVK06_047914</name>
</gene>
<dbReference type="Proteomes" id="UP001358586">
    <property type="component" value="Chromosome 13"/>
</dbReference>
<protein>
    <recommendedName>
        <fullName evidence="3">Reverse transcriptase</fullName>
    </recommendedName>
</protein>
<sequence length="195" mass="22480">MENIRRYCYYSHGIDLGANWSKRGLSLRWKINLKMFTTEEIWVAMRNMAPLEAFGLDGFSALFYQCYWNFVGPEVSSFCLSIIRRDITMEEINYTHIVLVLEVTLIMRCLASVSYTVGINGNLSNKILPSKGLRQGDPHSPYLFLEEDKNVVSDALGVRVSSNQKKYLGLPMMVGRSKNRSFSYYVDRLKSRMES</sequence>
<name>A0ABR0MF06_GOSAR</name>
<accession>A0ABR0MF06</accession>
<comment type="caution">
    <text evidence="1">The sequence shown here is derived from an EMBL/GenBank/DDBJ whole genome shotgun (WGS) entry which is preliminary data.</text>
</comment>
<evidence type="ECO:0008006" key="3">
    <source>
        <dbReference type="Google" id="ProtNLM"/>
    </source>
</evidence>
<dbReference type="PANTHER" id="PTHR46890:SF48">
    <property type="entry name" value="RNA-DIRECTED DNA POLYMERASE"/>
    <property type="match status" value="1"/>
</dbReference>
<dbReference type="PANTHER" id="PTHR46890">
    <property type="entry name" value="NON-LTR RETROLELEMENT REVERSE TRANSCRIPTASE-LIKE PROTEIN-RELATED"/>
    <property type="match status" value="1"/>
</dbReference>